<gene>
    <name evidence="2" type="ORF">GCM10022403_037670</name>
</gene>
<organism evidence="2 3">
    <name type="scientific">Streptomyces coacervatus</name>
    <dbReference type="NCBI Taxonomy" id="647381"/>
    <lineage>
        <taxon>Bacteria</taxon>
        <taxon>Bacillati</taxon>
        <taxon>Actinomycetota</taxon>
        <taxon>Actinomycetes</taxon>
        <taxon>Kitasatosporales</taxon>
        <taxon>Streptomycetaceae</taxon>
        <taxon>Streptomyces</taxon>
    </lineage>
</organism>
<name>A0ABP7HTP0_9ACTN</name>
<feature type="region of interest" description="Disordered" evidence="1">
    <location>
        <begin position="57"/>
        <end position="92"/>
    </location>
</feature>
<feature type="compositionally biased region" description="Basic residues" evidence="1">
    <location>
        <begin position="57"/>
        <end position="78"/>
    </location>
</feature>
<keyword evidence="3" id="KW-1185">Reference proteome</keyword>
<reference evidence="3" key="1">
    <citation type="journal article" date="2019" name="Int. J. Syst. Evol. Microbiol.">
        <title>The Global Catalogue of Microorganisms (GCM) 10K type strain sequencing project: providing services to taxonomists for standard genome sequencing and annotation.</title>
        <authorList>
            <consortium name="The Broad Institute Genomics Platform"/>
            <consortium name="The Broad Institute Genome Sequencing Center for Infectious Disease"/>
            <person name="Wu L."/>
            <person name="Ma J."/>
        </authorList>
    </citation>
    <scope>NUCLEOTIDE SEQUENCE [LARGE SCALE GENOMIC DNA]</scope>
    <source>
        <strain evidence="3">JCM 17138</strain>
    </source>
</reference>
<comment type="caution">
    <text evidence="2">The sequence shown here is derived from an EMBL/GenBank/DDBJ whole genome shotgun (WGS) entry which is preliminary data.</text>
</comment>
<proteinExistence type="predicted"/>
<protein>
    <submittedName>
        <fullName evidence="2">Uncharacterized protein</fullName>
    </submittedName>
</protein>
<dbReference type="EMBL" id="BAABDE010000017">
    <property type="protein sequence ID" value="GAA3799960.1"/>
    <property type="molecule type" value="Genomic_DNA"/>
</dbReference>
<evidence type="ECO:0000256" key="1">
    <source>
        <dbReference type="SAM" id="MobiDB-lite"/>
    </source>
</evidence>
<evidence type="ECO:0000313" key="2">
    <source>
        <dbReference type="EMBL" id="GAA3799960.1"/>
    </source>
</evidence>
<sequence length="92" mass="10408">MLEVGEHVRLDVVLVRRRALEVEMRGLGLRSLMGLSLVGHRCLLLLLRVAVRPCRYRHGGPGPRRKSSSMVPRKRKARLVTLTQAGPYDGQR</sequence>
<evidence type="ECO:0000313" key="3">
    <source>
        <dbReference type="Proteomes" id="UP001501009"/>
    </source>
</evidence>
<dbReference type="Proteomes" id="UP001501009">
    <property type="component" value="Unassembled WGS sequence"/>
</dbReference>
<accession>A0ABP7HTP0</accession>